<dbReference type="AlphaFoldDB" id="A0A511BNJ7"/>
<dbReference type="RefSeq" id="WP_147092823.1">
    <property type="nucleotide sequence ID" value="NZ_BJVC01000002.1"/>
</dbReference>
<dbReference type="OrthoDB" id="9808744at2"/>
<dbReference type="GO" id="GO:0004521">
    <property type="term" value="F:RNA endonuclease activity"/>
    <property type="evidence" value="ECO:0007669"/>
    <property type="project" value="TreeGrafter"/>
</dbReference>
<gene>
    <name evidence="1" type="primary">mazF</name>
    <name evidence="1" type="ORF">SSA02_09880</name>
</gene>
<accession>A0A511BNJ7</accession>
<dbReference type="SUPFAM" id="SSF50118">
    <property type="entry name" value="Cell growth inhibitor/plasmid maintenance toxic component"/>
    <property type="match status" value="1"/>
</dbReference>
<dbReference type="InterPro" id="IPR011067">
    <property type="entry name" value="Plasmid_toxin/cell-grow_inhib"/>
</dbReference>
<name>A0A511BNJ7_9PROT</name>
<dbReference type="NCBIfam" id="NF007386">
    <property type="entry name" value="PRK09907.1"/>
    <property type="match status" value="1"/>
</dbReference>
<sequence length="109" mass="12282">MPEWVPDCGDIVWLEFDPQAGREQARHRPAVVLSPASYNAKSGMIVCCPTTTRIKGYPFEVSLRGQPESVVLSDQLRSLDWRARRAKMKGKATDTELEAVRERVRLLVG</sequence>
<dbReference type="EMBL" id="BJVC01000002">
    <property type="protein sequence ID" value="GEL01825.1"/>
    <property type="molecule type" value="Genomic_DNA"/>
</dbReference>
<dbReference type="Gene3D" id="2.30.30.110">
    <property type="match status" value="1"/>
</dbReference>
<protein>
    <submittedName>
        <fullName evidence="1">Endoribonuclease MazF</fullName>
    </submittedName>
</protein>
<dbReference type="InterPro" id="IPR003477">
    <property type="entry name" value="PemK-like"/>
</dbReference>
<evidence type="ECO:0000313" key="2">
    <source>
        <dbReference type="Proteomes" id="UP000321405"/>
    </source>
</evidence>
<dbReference type="PANTHER" id="PTHR33988">
    <property type="entry name" value="ENDORIBONUCLEASE MAZF-RELATED"/>
    <property type="match status" value="1"/>
</dbReference>
<dbReference type="GO" id="GO:0016075">
    <property type="term" value="P:rRNA catabolic process"/>
    <property type="evidence" value="ECO:0007669"/>
    <property type="project" value="TreeGrafter"/>
</dbReference>
<organism evidence="1 2">
    <name type="scientific">Swaminathania salitolerans</name>
    <dbReference type="NCBI Taxonomy" id="182838"/>
    <lineage>
        <taxon>Bacteria</taxon>
        <taxon>Pseudomonadati</taxon>
        <taxon>Pseudomonadota</taxon>
        <taxon>Alphaproteobacteria</taxon>
        <taxon>Acetobacterales</taxon>
        <taxon>Acetobacteraceae</taxon>
        <taxon>Swaminathania</taxon>
    </lineage>
</organism>
<reference evidence="1 2" key="1">
    <citation type="submission" date="2019-07" db="EMBL/GenBank/DDBJ databases">
        <title>Whole genome shotgun sequence of Swaminathania salitolerans NBRC 104436.</title>
        <authorList>
            <person name="Hosoyama A."/>
            <person name="Uohara A."/>
            <person name="Ohji S."/>
            <person name="Ichikawa N."/>
        </authorList>
    </citation>
    <scope>NUCLEOTIDE SEQUENCE [LARGE SCALE GENOMIC DNA]</scope>
    <source>
        <strain evidence="1 2">NBRC 104436</strain>
    </source>
</reference>
<evidence type="ECO:0000313" key="1">
    <source>
        <dbReference type="EMBL" id="GEL01825.1"/>
    </source>
</evidence>
<dbReference type="PANTHER" id="PTHR33988:SF3">
    <property type="entry name" value="ENDORIBONUCLEASE TOXIN CHPB-RELATED"/>
    <property type="match status" value="1"/>
</dbReference>
<dbReference type="GO" id="GO:0006402">
    <property type="term" value="P:mRNA catabolic process"/>
    <property type="evidence" value="ECO:0007669"/>
    <property type="project" value="TreeGrafter"/>
</dbReference>
<proteinExistence type="predicted"/>
<comment type="caution">
    <text evidence="1">The sequence shown here is derived from an EMBL/GenBank/DDBJ whole genome shotgun (WGS) entry which is preliminary data.</text>
</comment>
<keyword evidence="2" id="KW-1185">Reference proteome</keyword>
<dbReference type="Proteomes" id="UP000321405">
    <property type="component" value="Unassembled WGS sequence"/>
</dbReference>
<dbReference type="Pfam" id="PF02452">
    <property type="entry name" value="PemK_toxin"/>
    <property type="match status" value="1"/>
</dbReference>
<dbReference type="GO" id="GO:0003677">
    <property type="term" value="F:DNA binding"/>
    <property type="evidence" value="ECO:0007669"/>
    <property type="project" value="InterPro"/>
</dbReference>